<dbReference type="Proteomes" id="UP001320876">
    <property type="component" value="Unassembled WGS sequence"/>
</dbReference>
<evidence type="ECO:0000256" key="2">
    <source>
        <dbReference type="SAM" id="SignalP"/>
    </source>
</evidence>
<reference evidence="3 4" key="1">
    <citation type="submission" date="2022-10" db="EMBL/GenBank/DDBJ databases">
        <title>Luteolibacter arcticus strain CCTCC AB 2014275, whole genome shotgun sequencing project.</title>
        <authorList>
            <person name="Zhao G."/>
            <person name="Shen L."/>
        </authorList>
    </citation>
    <scope>NUCLEOTIDE SEQUENCE [LARGE SCALE GENOMIC DNA]</scope>
    <source>
        <strain evidence="3 4">CCTCC AB 2014275</strain>
    </source>
</reference>
<protein>
    <recommendedName>
        <fullName evidence="5">DUF945 domain-containing protein</fullName>
    </recommendedName>
</protein>
<organism evidence="3 4">
    <name type="scientific">Luteolibacter arcticus</name>
    <dbReference type="NCBI Taxonomy" id="1581411"/>
    <lineage>
        <taxon>Bacteria</taxon>
        <taxon>Pseudomonadati</taxon>
        <taxon>Verrucomicrobiota</taxon>
        <taxon>Verrucomicrobiia</taxon>
        <taxon>Verrucomicrobiales</taxon>
        <taxon>Verrucomicrobiaceae</taxon>
        <taxon>Luteolibacter</taxon>
    </lineage>
</organism>
<feature type="signal peptide" evidence="2">
    <location>
        <begin position="1"/>
        <end position="23"/>
    </location>
</feature>
<gene>
    <name evidence="3" type="ORF">OKA05_24690</name>
</gene>
<keyword evidence="2" id="KW-0732">Signal</keyword>
<feature type="compositionally biased region" description="Basic and acidic residues" evidence="1">
    <location>
        <begin position="29"/>
        <end position="40"/>
    </location>
</feature>
<feature type="chain" id="PRO_5045919666" description="DUF945 domain-containing protein" evidence="2">
    <location>
        <begin position="24"/>
        <end position="428"/>
    </location>
</feature>
<evidence type="ECO:0000256" key="1">
    <source>
        <dbReference type="SAM" id="MobiDB-lite"/>
    </source>
</evidence>
<keyword evidence="4" id="KW-1185">Reference proteome</keyword>
<feature type="compositionally biased region" description="Polar residues" evidence="1">
    <location>
        <begin position="54"/>
        <end position="69"/>
    </location>
</feature>
<dbReference type="EMBL" id="JAPDDT010000017">
    <property type="protein sequence ID" value="MCW1925779.1"/>
    <property type="molecule type" value="Genomic_DNA"/>
</dbReference>
<accession>A0ABT3GQM2</accession>
<sequence length="428" mass="46267">MKKKRVIAAVILLLVLFCLHRGADHLERTAETTTTRKHDSSSSSAAENEAESTRLPTKASSRPANTSTHATHRPEQLKQFYLPEVTIDGLPLKAALAKLRAAYEDVCRESGEVPVRLTFIVPPEATRPLTTKTGIRNLDGSIHLLAALAGLKVARSGSEYTFTAPEETGEVTKRTFRVPPDFFSIPAAANEDPFAEDAAPFTRLTPSEYFASKGITLDPGTKFSFTAATGTLQIEATSAADQTAIAGLIDLAANEMPIQHQMNARVVEIPARMDWTPQEISQLDAGEQQLLMRQLSQIKGVDLMTAPSVTARTGENSKIAITHEVLIPSLSSPGDFEAHDTGVIFDLRTVPYGLGHHVDLAYSERIAEGESGTATAKVIERTSINDSSFTGDGKARLHMQTRPDGTRALVLITPTLIDATGRPLHAKE</sequence>
<name>A0ABT3GQM2_9BACT</name>
<comment type="caution">
    <text evidence="3">The sequence shown here is derived from an EMBL/GenBank/DDBJ whole genome shotgun (WGS) entry which is preliminary data.</text>
</comment>
<evidence type="ECO:0008006" key="5">
    <source>
        <dbReference type="Google" id="ProtNLM"/>
    </source>
</evidence>
<evidence type="ECO:0000313" key="4">
    <source>
        <dbReference type="Proteomes" id="UP001320876"/>
    </source>
</evidence>
<proteinExistence type="predicted"/>
<evidence type="ECO:0000313" key="3">
    <source>
        <dbReference type="EMBL" id="MCW1925779.1"/>
    </source>
</evidence>
<feature type="region of interest" description="Disordered" evidence="1">
    <location>
        <begin position="29"/>
        <end position="75"/>
    </location>
</feature>
<dbReference type="RefSeq" id="WP_264489886.1">
    <property type="nucleotide sequence ID" value="NZ_JAPDDT010000017.1"/>
</dbReference>